<evidence type="ECO:0000313" key="2">
    <source>
        <dbReference type="Proteomes" id="UP000266673"/>
    </source>
</evidence>
<dbReference type="EMBL" id="QKWP01001582">
    <property type="protein sequence ID" value="RIB07913.1"/>
    <property type="molecule type" value="Genomic_DNA"/>
</dbReference>
<sequence length="323" mass="37401">MKVKNFGPCSVTNCEPAEIRLNNIDEEVLTKVLYCLQRQESANLELDPTRFENMIEQYDPQLQGCFKFMTNLIIPKERSAHNINEAKKSIVGLCYMIAGLRNKFVNKHKLEVGLYLMASGATWDAIDTMSRLGYSVCAKTVKNFRKKIQDEHVKKTKEHFIKHLVGFKEQHLHSVQDYLSALKLILAINNEAHHLDGIYFIIVEKVNQCLKKIKEKKKRNPEFYYLATLDEEVDLRRLPAAYSTSYPPKPYSCDYCKPPLGEDDGIVLICGHGYHFVCYNGKNRKCVYCEEYYKRGIFENVNSFVKRIEKGADILTPEDFEDT</sequence>
<comment type="caution">
    <text evidence="1">The sequence shown here is derived from an EMBL/GenBank/DDBJ whole genome shotgun (WGS) entry which is preliminary data.</text>
</comment>
<dbReference type="Proteomes" id="UP000266673">
    <property type="component" value="Unassembled WGS sequence"/>
</dbReference>
<keyword evidence="2" id="KW-1185">Reference proteome</keyword>
<reference evidence="1 2" key="1">
    <citation type="submission" date="2018-06" db="EMBL/GenBank/DDBJ databases">
        <title>Comparative genomics reveals the genomic features of Rhizophagus irregularis, R. cerebriforme, R. diaphanum and Gigaspora rosea, and their symbiotic lifestyle signature.</title>
        <authorList>
            <person name="Morin E."/>
            <person name="San Clemente H."/>
            <person name="Chen E.C.H."/>
            <person name="De La Providencia I."/>
            <person name="Hainaut M."/>
            <person name="Kuo A."/>
            <person name="Kohler A."/>
            <person name="Murat C."/>
            <person name="Tang N."/>
            <person name="Roy S."/>
            <person name="Loubradou J."/>
            <person name="Henrissat B."/>
            <person name="Grigoriev I.V."/>
            <person name="Corradi N."/>
            <person name="Roux C."/>
            <person name="Martin F.M."/>
        </authorList>
    </citation>
    <scope>NUCLEOTIDE SEQUENCE [LARGE SCALE GENOMIC DNA]</scope>
    <source>
        <strain evidence="1 2">DAOM 194757</strain>
    </source>
</reference>
<name>A0A397UKL6_9GLOM</name>
<dbReference type="OrthoDB" id="2437372at2759"/>
<dbReference type="AlphaFoldDB" id="A0A397UKL6"/>
<proteinExistence type="predicted"/>
<accession>A0A397UKL6</accession>
<evidence type="ECO:0000313" key="1">
    <source>
        <dbReference type="EMBL" id="RIB07913.1"/>
    </source>
</evidence>
<organism evidence="1 2">
    <name type="scientific">Gigaspora rosea</name>
    <dbReference type="NCBI Taxonomy" id="44941"/>
    <lineage>
        <taxon>Eukaryota</taxon>
        <taxon>Fungi</taxon>
        <taxon>Fungi incertae sedis</taxon>
        <taxon>Mucoromycota</taxon>
        <taxon>Glomeromycotina</taxon>
        <taxon>Glomeromycetes</taxon>
        <taxon>Diversisporales</taxon>
        <taxon>Gigasporaceae</taxon>
        <taxon>Gigaspora</taxon>
    </lineage>
</organism>
<protein>
    <recommendedName>
        <fullName evidence="3">RING-type domain-containing protein</fullName>
    </recommendedName>
</protein>
<gene>
    <name evidence="1" type="ORF">C2G38_2213042</name>
</gene>
<evidence type="ECO:0008006" key="3">
    <source>
        <dbReference type="Google" id="ProtNLM"/>
    </source>
</evidence>